<protein>
    <recommendedName>
        <fullName evidence="6">JmjC domain-containing protein</fullName>
    </recommendedName>
</protein>
<evidence type="ECO:0000256" key="2">
    <source>
        <dbReference type="ARBA" id="ARBA00022723"/>
    </source>
</evidence>
<dbReference type="AlphaFoldDB" id="Q3SL79"/>
<evidence type="ECO:0000256" key="3">
    <source>
        <dbReference type="ARBA" id="ARBA00022964"/>
    </source>
</evidence>
<name>Q3SL79_THIDA</name>
<reference evidence="7 8" key="1">
    <citation type="journal article" date="2006" name="J. Bacteriol.">
        <title>The genome sequence of the obligately chemolithoautotrophic, facultatively anaerobic bacterium Thiobacillus denitrificans.</title>
        <authorList>
            <person name="Beller H.R."/>
            <person name="Chain P.S."/>
            <person name="Letain T.E."/>
            <person name="Chakicherla A."/>
            <person name="Larimer F.W."/>
            <person name="Richardson P.M."/>
            <person name="Coleman M.A."/>
            <person name="Wood A.P."/>
            <person name="Kelly D.P."/>
        </authorList>
    </citation>
    <scope>NUCLEOTIDE SEQUENCE [LARGE SCALE GENOMIC DNA]</scope>
    <source>
        <strain evidence="7 8">ATCC 25259</strain>
    </source>
</reference>
<accession>Q3SL79</accession>
<evidence type="ECO:0000313" key="7">
    <source>
        <dbReference type="EMBL" id="AAZ96538.1"/>
    </source>
</evidence>
<dbReference type="RefSeq" id="WP_011311097.1">
    <property type="nucleotide sequence ID" value="NC_007404.1"/>
</dbReference>
<evidence type="ECO:0000259" key="6">
    <source>
        <dbReference type="PROSITE" id="PS51184"/>
    </source>
</evidence>
<comment type="cofactor">
    <cofactor evidence="1">
        <name>Fe(2+)</name>
        <dbReference type="ChEBI" id="CHEBI:29033"/>
    </cofactor>
</comment>
<dbReference type="Proteomes" id="UP000008291">
    <property type="component" value="Chromosome"/>
</dbReference>
<dbReference type="KEGG" id="tbd:Tbd_0585"/>
<dbReference type="EMBL" id="CP000116">
    <property type="protein sequence ID" value="AAZ96538.1"/>
    <property type="molecule type" value="Genomic_DNA"/>
</dbReference>
<evidence type="ECO:0000256" key="1">
    <source>
        <dbReference type="ARBA" id="ARBA00001954"/>
    </source>
</evidence>
<sequence length="377" mass="42854">MSTPRSADPLLGGLSPTRFLRDVWHKRPLLIRNAVPGFQGLLSPREMEQLACRDDVESRLVQGSGSDWRLAHGPFSKTDFKRLPKTEWTLLVQSLNHVLPEADVLLARFDFIPHARLDDLMVSYAVPRGSVGPHFDSYDVFLLQGQGHRRWQISTQTDLALVDDAPLKILKHFEVADEWVLGPGDMLYLPPHVAHYGVAEDACMTYSIGFRAPTVEELAHGFLMHLQDTLSLEGRYADPDLRLQRHPGEIGRAMLDQIEAMIDRIRWSRNDVAEFAGRYLSEPKPNVFFRAPDAPLTRRAFDRRANSAGVALDPKSRLLFRGRRFFINGEAFTPPRDDFATLTRLADRRRLAPPLSTALCARFYAWYEAGWLEIDGE</sequence>
<dbReference type="PANTHER" id="PTHR13096">
    <property type="entry name" value="MINA53 MYC INDUCED NUCLEAR ANTIGEN"/>
    <property type="match status" value="1"/>
</dbReference>
<keyword evidence="2" id="KW-0479">Metal-binding</keyword>
<dbReference type="HOGENOM" id="CLU_039125_1_0_4"/>
<dbReference type="GO" id="GO:0046872">
    <property type="term" value="F:metal ion binding"/>
    <property type="evidence" value="ECO:0007669"/>
    <property type="project" value="UniProtKB-KW"/>
</dbReference>
<keyword evidence="3" id="KW-0223">Dioxygenase</keyword>
<evidence type="ECO:0000313" key="8">
    <source>
        <dbReference type="Proteomes" id="UP000008291"/>
    </source>
</evidence>
<dbReference type="InterPro" id="IPR003347">
    <property type="entry name" value="JmjC_dom"/>
</dbReference>
<dbReference type="Gene3D" id="2.60.120.650">
    <property type="entry name" value="Cupin"/>
    <property type="match status" value="1"/>
</dbReference>
<dbReference type="GO" id="GO:0016706">
    <property type="term" value="F:2-oxoglutarate-dependent dioxygenase activity"/>
    <property type="evidence" value="ECO:0007669"/>
    <property type="project" value="TreeGrafter"/>
</dbReference>
<dbReference type="PANTHER" id="PTHR13096:SF8">
    <property type="entry name" value="RIBOSOMAL OXYGENASE 1"/>
    <property type="match status" value="1"/>
</dbReference>
<gene>
    <name evidence="7" type="ordered locus">Tbd_0585</name>
</gene>
<dbReference type="SMART" id="SM00558">
    <property type="entry name" value="JmjC"/>
    <property type="match status" value="1"/>
</dbReference>
<keyword evidence="5" id="KW-0408">Iron</keyword>
<dbReference type="InterPro" id="IPR039994">
    <property type="entry name" value="NO66-like"/>
</dbReference>
<dbReference type="PROSITE" id="PS51184">
    <property type="entry name" value="JMJC"/>
    <property type="match status" value="1"/>
</dbReference>
<organism evidence="7 8">
    <name type="scientific">Thiobacillus denitrificans (strain ATCC 25259 / T1)</name>
    <dbReference type="NCBI Taxonomy" id="292415"/>
    <lineage>
        <taxon>Bacteria</taxon>
        <taxon>Pseudomonadati</taxon>
        <taxon>Pseudomonadota</taxon>
        <taxon>Betaproteobacteria</taxon>
        <taxon>Nitrosomonadales</taxon>
        <taxon>Thiobacillaceae</taxon>
        <taxon>Thiobacillus</taxon>
    </lineage>
</organism>
<dbReference type="OrthoDB" id="9764016at2"/>
<dbReference type="Gene3D" id="3.40.366.30">
    <property type="entry name" value="50S ribosomal protein L16 arginine hydroxylase, Chain A, Domain 2"/>
    <property type="match status" value="1"/>
</dbReference>
<feature type="domain" description="JmjC" evidence="6">
    <location>
        <begin position="101"/>
        <end position="227"/>
    </location>
</feature>
<evidence type="ECO:0000256" key="5">
    <source>
        <dbReference type="ARBA" id="ARBA00023004"/>
    </source>
</evidence>
<evidence type="ECO:0000256" key="4">
    <source>
        <dbReference type="ARBA" id="ARBA00023002"/>
    </source>
</evidence>
<keyword evidence="4" id="KW-0560">Oxidoreductase</keyword>
<dbReference type="Pfam" id="PF20514">
    <property type="entry name" value="WHD_ROXA"/>
    <property type="match status" value="1"/>
</dbReference>
<dbReference type="STRING" id="292415.Tbd_0585"/>
<dbReference type="eggNOG" id="COG2850">
    <property type="taxonomic scope" value="Bacteria"/>
</dbReference>
<proteinExistence type="predicted"/>
<dbReference type="Pfam" id="PF08007">
    <property type="entry name" value="JmjC_2"/>
    <property type="match status" value="1"/>
</dbReference>
<dbReference type="SUPFAM" id="SSF51197">
    <property type="entry name" value="Clavaminate synthase-like"/>
    <property type="match status" value="1"/>
</dbReference>
<keyword evidence="8" id="KW-1185">Reference proteome</keyword>
<dbReference type="InterPro" id="IPR046799">
    <property type="entry name" value="ROXA-like_wH"/>
</dbReference>